<dbReference type="PANTHER" id="PTHR46246:SF1">
    <property type="entry name" value="GUANOSINE-3',5'-BIS(DIPHOSPHATE) 3'-PYROPHOSPHOHYDROLASE MESH1"/>
    <property type="match status" value="1"/>
</dbReference>
<comment type="caution">
    <text evidence="2">The sequence shown here is derived from an EMBL/GenBank/DDBJ whole genome shotgun (WGS) entry which is preliminary data.</text>
</comment>
<dbReference type="InterPro" id="IPR052194">
    <property type="entry name" value="MESH1"/>
</dbReference>
<gene>
    <name evidence="2" type="ORF">EBN03_19765</name>
</gene>
<dbReference type="GO" id="GO:0008893">
    <property type="term" value="F:guanosine-3',5'-bis(diphosphate) 3'-diphosphatase activity"/>
    <property type="evidence" value="ECO:0007669"/>
    <property type="project" value="TreeGrafter"/>
</dbReference>
<evidence type="ECO:0000313" key="2">
    <source>
        <dbReference type="EMBL" id="RMI30881.1"/>
    </source>
</evidence>
<name>A0A3M2KZY9_9NOCA</name>
<organism evidence="2 3">
    <name type="scientific">Nocardia stercoris</name>
    <dbReference type="NCBI Taxonomy" id="2483361"/>
    <lineage>
        <taxon>Bacteria</taxon>
        <taxon>Bacillati</taxon>
        <taxon>Actinomycetota</taxon>
        <taxon>Actinomycetes</taxon>
        <taxon>Mycobacteriales</taxon>
        <taxon>Nocardiaceae</taxon>
        <taxon>Nocardia</taxon>
    </lineage>
</organism>
<evidence type="ECO:0000313" key="3">
    <source>
        <dbReference type="Proteomes" id="UP000279275"/>
    </source>
</evidence>
<keyword evidence="3" id="KW-1185">Reference proteome</keyword>
<dbReference type="Proteomes" id="UP000279275">
    <property type="component" value="Unassembled WGS sequence"/>
</dbReference>
<dbReference type="AlphaFoldDB" id="A0A3M2KZY9"/>
<proteinExistence type="predicted"/>
<dbReference type="SUPFAM" id="SSF109604">
    <property type="entry name" value="HD-domain/PDEase-like"/>
    <property type="match status" value="1"/>
</dbReference>
<protein>
    <submittedName>
        <fullName evidence="2">HD domain-containing protein</fullName>
    </submittedName>
</protein>
<sequence>MPDRRRLRRNTPSQPLFRPLPCGERRSEEATGVNQQTPADRTPDNDAGEPNARQFAEIAHGDQRYGDGPYVNHLAAVRAVLADFGFGGDLGQAAWLHDVLEDTPVTRAELESRFGAAVTDLVWAVTGIGSDRKERNLDAYRKIAAHPRAVILKLADRTANAEASPPDSSWMAMYREEHPGFSAKLRPLLAADETVTAMWSRLERRLSLHVREADRAWPEIDRLARSGAHSAALDLLQSAFGVERDEAERVLAERGPGQDRIG</sequence>
<dbReference type="EMBL" id="RFFH01000008">
    <property type="protein sequence ID" value="RMI30881.1"/>
    <property type="molecule type" value="Genomic_DNA"/>
</dbReference>
<reference evidence="2 3" key="1">
    <citation type="submission" date="2018-10" db="EMBL/GenBank/DDBJ databases">
        <title>Isolation from cow dung.</title>
        <authorList>
            <person name="Ling L."/>
        </authorList>
    </citation>
    <scope>NUCLEOTIDE SEQUENCE [LARGE SCALE GENOMIC DNA]</scope>
    <source>
        <strain evidence="2 3">NEAU-LL90</strain>
    </source>
</reference>
<dbReference type="Pfam" id="PF13328">
    <property type="entry name" value="HD_4"/>
    <property type="match status" value="1"/>
</dbReference>
<dbReference type="PANTHER" id="PTHR46246">
    <property type="entry name" value="GUANOSINE-3',5'-BIS(DIPHOSPHATE) 3'-PYROPHOSPHOHYDROLASE MESH1"/>
    <property type="match status" value="1"/>
</dbReference>
<evidence type="ECO:0000256" key="1">
    <source>
        <dbReference type="SAM" id="MobiDB-lite"/>
    </source>
</evidence>
<dbReference type="Gene3D" id="1.10.3210.10">
    <property type="entry name" value="Hypothetical protein af1432"/>
    <property type="match status" value="1"/>
</dbReference>
<feature type="region of interest" description="Disordered" evidence="1">
    <location>
        <begin position="1"/>
        <end position="50"/>
    </location>
</feature>
<accession>A0A3M2KZY9</accession>